<gene>
    <name evidence="11" type="ORF">BCR37DRAFT_340486</name>
</gene>
<evidence type="ECO:0000256" key="10">
    <source>
        <dbReference type="SAM" id="MobiDB-lite"/>
    </source>
</evidence>
<keyword evidence="3 9" id="KW-0812">Transmembrane</keyword>
<accession>A0A1Y2F8V7</accession>
<keyword evidence="12" id="KW-1185">Reference proteome</keyword>
<evidence type="ECO:0000256" key="8">
    <source>
        <dbReference type="PIRSR" id="PIRSR601580-3"/>
    </source>
</evidence>
<comment type="subcellular location">
    <subcellularLocation>
        <location evidence="1">Endoplasmic reticulum membrane</location>
        <topology evidence="1">Single-pass type I membrane protein</topology>
    </subcellularLocation>
</comment>
<dbReference type="PROSITE" id="PS00804">
    <property type="entry name" value="CALRETICULIN_2"/>
    <property type="match status" value="1"/>
</dbReference>
<evidence type="ECO:0000256" key="1">
    <source>
        <dbReference type="ARBA" id="ARBA00004115"/>
    </source>
</evidence>
<dbReference type="PROSITE" id="PS00803">
    <property type="entry name" value="CALRETICULIN_1"/>
    <property type="match status" value="1"/>
</dbReference>
<keyword evidence="7 9" id="KW-0143">Chaperone</keyword>
<dbReference type="Gene3D" id="2.10.250.10">
    <property type="entry name" value="Calreticulin/calnexin, P domain"/>
    <property type="match status" value="1"/>
</dbReference>
<dbReference type="Pfam" id="PF00262">
    <property type="entry name" value="Calreticulin"/>
    <property type="match status" value="1"/>
</dbReference>
<feature type="region of interest" description="Disordered" evidence="10">
    <location>
        <begin position="205"/>
        <end position="295"/>
    </location>
</feature>
<keyword evidence="6 9" id="KW-0472">Membrane</keyword>
<comment type="similarity">
    <text evidence="2 9">Belongs to the calreticulin family.</text>
</comment>
<dbReference type="EMBL" id="MCFI01000013">
    <property type="protein sequence ID" value="ORY80340.1"/>
    <property type="molecule type" value="Genomic_DNA"/>
</dbReference>
<dbReference type="GO" id="GO:0005789">
    <property type="term" value="C:endoplasmic reticulum membrane"/>
    <property type="evidence" value="ECO:0007669"/>
    <property type="project" value="UniProtKB-SubCell"/>
</dbReference>
<dbReference type="GO" id="GO:0051082">
    <property type="term" value="F:unfolded protein binding"/>
    <property type="evidence" value="ECO:0007669"/>
    <property type="project" value="InterPro"/>
</dbReference>
<dbReference type="GeneID" id="63783964"/>
<dbReference type="STRING" id="56484.A0A1Y2F8V7"/>
<comment type="caution">
    <text evidence="11">The sequence shown here is derived from an EMBL/GenBank/DDBJ whole genome shotgun (WGS) entry which is preliminary data.</text>
</comment>
<evidence type="ECO:0000313" key="12">
    <source>
        <dbReference type="Proteomes" id="UP000193685"/>
    </source>
</evidence>
<evidence type="ECO:0000256" key="6">
    <source>
        <dbReference type="ARBA" id="ARBA00023136"/>
    </source>
</evidence>
<feature type="non-terminal residue" evidence="11">
    <location>
        <position position="511"/>
    </location>
</feature>
<evidence type="ECO:0000256" key="4">
    <source>
        <dbReference type="ARBA" id="ARBA00022824"/>
    </source>
</evidence>
<feature type="compositionally biased region" description="Basic and acidic residues" evidence="10">
    <location>
        <begin position="215"/>
        <end position="227"/>
    </location>
</feature>
<organism evidence="11 12">
    <name type="scientific">Protomyces lactucae-debilis</name>
    <dbReference type="NCBI Taxonomy" id="2754530"/>
    <lineage>
        <taxon>Eukaryota</taxon>
        <taxon>Fungi</taxon>
        <taxon>Dikarya</taxon>
        <taxon>Ascomycota</taxon>
        <taxon>Taphrinomycotina</taxon>
        <taxon>Taphrinomycetes</taxon>
        <taxon>Taphrinales</taxon>
        <taxon>Protomycetaceae</taxon>
        <taxon>Protomyces</taxon>
    </lineage>
</organism>
<dbReference type="AlphaFoldDB" id="A0A1Y2F8V7"/>
<dbReference type="RefSeq" id="XP_040724228.1">
    <property type="nucleotide sequence ID" value="XM_040867365.1"/>
</dbReference>
<evidence type="ECO:0000256" key="3">
    <source>
        <dbReference type="ARBA" id="ARBA00022692"/>
    </source>
</evidence>
<dbReference type="InterPro" id="IPR009033">
    <property type="entry name" value="Calreticulin/calnexin_P_dom_sf"/>
</dbReference>
<dbReference type="SUPFAM" id="SSF63887">
    <property type="entry name" value="P-domain of calnexin/calreticulin"/>
    <property type="match status" value="1"/>
</dbReference>
<dbReference type="GO" id="GO:0005509">
    <property type="term" value="F:calcium ion binding"/>
    <property type="evidence" value="ECO:0007669"/>
    <property type="project" value="InterPro"/>
</dbReference>
<evidence type="ECO:0000313" key="11">
    <source>
        <dbReference type="EMBL" id="ORY80340.1"/>
    </source>
</evidence>
<dbReference type="OMA" id="SGCGKWE"/>
<sequence>LSTFTPTAMKAPFLEQFADASWEQRWNPSAKTSGDDGHEEMNYVGRWNVEEPTVYKGMEGDAGLVLKDDARRHAISSAFKKSFDNKDGTLVLQYEVKMQKGLECGGAYLKLLTVSPEGIAAKEFSGDTPYTIMFGPDKCGATNKIHFIFRHLNPITKKYEEKHLTSPPTAKISKLSTLYTLIVKPDQTFDIKVNNKSVKKGSLLEDFTPSVNPSKEIDDPSDKKPETWVDEAEIDDPTATKPDDWDEDAPEEIEDAEAVKPEGWQDDEPQTVADPEATKPADWDDEEDGTWLAPTIQNPKCSVGCGPWKRPMIKNPAYKGPWSAPKIDNPAYKGEWSPAKIPNPDYYEDLTPANFEPMSGIGFELWTMQGDILFDNILLTHDESQAQELSKDWQVKFKAEEAQDNAANAAASDEAKDKFKDTYVSSFLENPLGYVKQEVGRFIQLVQVDPVYAVKELPQIAGGLIAALVTLLALLGSLVGVLGAGAPAVKKAGKKAETKAVTLKEKVASEV</sequence>
<dbReference type="InterPro" id="IPR013320">
    <property type="entry name" value="ConA-like_dom_sf"/>
</dbReference>
<keyword evidence="8" id="KW-1015">Disulfide bond</keyword>
<dbReference type="GO" id="GO:0006457">
    <property type="term" value="P:protein folding"/>
    <property type="evidence" value="ECO:0007669"/>
    <property type="project" value="InterPro"/>
</dbReference>
<proteinExistence type="inferred from homology"/>
<dbReference type="InterPro" id="IPR001580">
    <property type="entry name" value="Calret/calnex"/>
</dbReference>
<protein>
    <submittedName>
        <fullName evidence="11">Calreticulin family-domain-containing protein</fullName>
    </submittedName>
</protein>
<keyword evidence="4 9" id="KW-0256">Endoplasmic reticulum</keyword>
<feature type="non-terminal residue" evidence="11">
    <location>
        <position position="1"/>
    </location>
</feature>
<feature type="disulfide bond" evidence="8">
    <location>
        <begin position="104"/>
        <end position="139"/>
    </location>
</feature>
<feature type="transmembrane region" description="Helical" evidence="9">
    <location>
        <begin position="464"/>
        <end position="489"/>
    </location>
</feature>
<dbReference type="PANTHER" id="PTHR11073:SF1">
    <property type="entry name" value="CALNEXIN 14D-RELATED"/>
    <property type="match status" value="1"/>
</dbReference>
<dbReference type="OrthoDB" id="1938156at2759"/>
<dbReference type="Gene3D" id="2.60.120.200">
    <property type="match status" value="1"/>
</dbReference>
<evidence type="ECO:0000256" key="2">
    <source>
        <dbReference type="ARBA" id="ARBA00010983"/>
    </source>
</evidence>
<dbReference type="SUPFAM" id="SSF49899">
    <property type="entry name" value="Concanavalin A-like lectins/glucanases"/>
    <property type="match status" value="1"/>
</dbReference>
<dbReference type="PANTHER" id="PTHR11073">
    <property type="entry name" value="CALRETICULIN AND CALNEXIN"/>
    <property type="match status" value="1"/>
</dbReference>
<dbReference type="PRINTS" id="PR00626">
    <property type="entry name" value="CALRETICULIN"/>
</dbReference>
<name>A0A1Y2F8V7_PROLT</name>
<evidence type="ECO:0000256" key="5">
    <source>
        <dbReference type="ARBA" id="ARBA00022989"/>
    </source>
</evidence>
<evidence type="ECO:0000256" key="9">
    <source>
        <dbReference type="RuleBase" id="RU362126"/>
    </source>
</evidence>
<dbReference type="FunFam" id="2.60.120.200:FF:000011">
    <property type="entry name" value="Probable calnexin"/>
    <property type="match status" value="1"/>
</dbReference>
<dbReference type="GO" id="GO:0036503">
    <property type="term" value="P:ERAD pathway"/>
    <property type="evidence" value="ECO:0007669"/>
    <property type="project" value="TreeGrafter"/>
</dbReference>
<dbReference type="InterPro" id="IPR018124">
    <property type="entry name" value="Calret/calnex_CS"/>
</dbReference>
<reference evidence="11 12" key="1">
    <citation type="submission" date="2016-07" db="EMBL/GenBank/DDBJ databases">
        <title>Pervasive Adenine N6-methylation of Active Genes in Fungi.</title>
        <authorList>
            <consortium name="DOE Joint Genome Institute"/>
            <person name="Mondo S.J."/>
            <person name="Dannebaum R.O."/>
            <person name="Kuo R.C."/>
            <person name="Labutti K."/>
            <person name="Haridas S."/>
            <person name="Kuo A."/>
            <person name="Salamov A."/>
            <person name="Ahrendt S.R."/>
            <person name="Lipzen A."/>
            <person name="Sullivan W."/>
            <person name="Andreopoulos W.B."/>
            <person name="Clum A."/>
            <person name="Lindquist E."/>
            <person name="Daum C."/>
            <person name="Ramamoorthy G.K."/>
            <person name="Gryganskyi A."/>
            <person name="Culley D."/>
            <person name="Magnuson J.K."/>
            <person name="James T.Y."/>
            <person name="O'Malley M.A."/>
            <person name="Stajich J.E."/>
            <person name="Spatafora J.W."/>
            <person name="Visel A."/>
            <person name="Grigoriev I.V."/>
        </authorList>
    </citation>
    <scope>NUCLEOTIDE SEQUENCE [LARGE SCALE GENOMIC DNA]</scope>
    <source>
        <strain evidence="11 12">12-1054</strain>
    </source>
</reference>
<keyword evidence="5 9" id="KW-1133">Transmembrane helix</keyword>
<feature type="compositionally biased region" description="Acidic residues" evidence="10">
    <location>
        <begin position="244"/>
        <end position="256"/>
    </location>
</feature>
<evidence type="ECO:0000256" key="7">
    <source>
        <dbReference type="ARBA" id="ARBA00023186"/>
    </source>
</evidence>
<dbReference type="FunFam" id="2.10.250.10:FF:000001">
    <property type="entry name" value="Calnexin homolog"/>
    <property type="match status" value="1"/>
</dbReference>
<dbReference type="Proteomes" id="UP000193685">
    <property type="component" value="Unassembled WGS sequence"/>
</dbReference>